<dbReference type="CDD" id="cd16914">
    <property type="entry name" value="EcfT"/>
    <property type="match status" value="1"/>
</dbReference>
<dbReference type="RefSeq" id="WP_238721341.1">
    <property type="nucleotide sequence ID" value="NZ_JAHQCW010000010.1"/>
</dbReference>
<name>A0A949NDY5_9FIRM</name>
<evidence type="ECO:0000256" key="6">
    <source>
        <dbReference type="SAM" id="Phobius"/>
    </source>
</evidence>
<evidence type="ECO:0000256" key="5">
    <source>
        <dbReference type="ARBA" id="ARBA00023136"/>
    </source>
</evidence>
<dbReference type="InterPro" id="IPR012809">
    <property type="entry name" value="ECF_CbiQ"/>
</dbReference>
<evidence type="ECO:0000313" key="8">
    <source>
        <dbReference type="Proteomes" id="UP000712157"/>
    </source>
</evidence>
<dbReference type="GO" id="GO:0006824">
    <property type="term" value="P:cobalt ion transport"/>
    <property type="evidence" value="ECO:0007669"/>
    <property type="project" value="InterPro"/>
</dbReference>
<dbReference type="EMBL" id="JAHQCW010000010">
    <property type="protein sequence ID" value="MBU9736501.1"/>
    <property type="molecule type" value="Genomic_DNA"/>
</dbReference>
<evidence type="ECO:0000313" key="7">
    <source>
        <dbReference type="EMBL" id="MBU9736501.1"/>
    </source>
</evidence>
<dbReference type="PANTHER" id="PTHR43723:SF1">
    <property type="entry name" value="COBALT TRANSPORT PROTEIN CBIQ"/>
    <property type="match status" value="1"/>
</dbReference>
<dbReference type="AlphaFoldDB" id="A0A949NDY5"/>
<evidence type="ECO:0000256" key="3">
    <source>
        <dbReference type="ARBA" id="ARBA00022692"/>
    </source>
</evidence>
<keyword evidence="4 6" id="KW-1133">Transmembrane helix</keyword>
<evidence type="ECO:0000256" key="4">
    <source>
        <dbReference type="ARBA" id="ARBA00022989"/>
    </source>
</evidence>
<evidence type="ECO:0000256" key="1">
    <source>
        <dbReference type="ARBA" id="ARBA00004651"/>
    </source>
</evidence>
<feature type="transmembrane region" description="Helical" evidence="6">
    <location>
        <begin position="56"/>
        <end position="74"/>
    </location>
</feature>
<feature type="transmembrane region" description="Helical" evidence="6">
    <location>
        <begin position="244"/>
        <end position="263"/>
    </location>
</feature>
<gene>
    <name evidence="7" type="primary">cbiQ</name>
    <name evidence="7" type="ORF">KTH89_08125</name>
</gene>
<feature type="transmembrane region" description="Helical" evidence="6">
    <location>
        <begin position="32"/>
        <end position="50"/>
    </location>
</feature>
<dbReference type="PANTHER" id="PTHR43723">
    <property type="entry name" value="COBALT TRANSPORT PROTEIN CBIQ"/>
    <property type="match status" value="1"/>
</dbReference>
<keyword evidence="3 6" id="KW-0812">Transmembrane</keyword>
<reference evidence="7" key="1">
    <citation type="submission" date="2021-06" db="EMBL/GenBank/DDBJ databases">
        <title>Description of novel taxa of the family Lachnospiraceae.</title>
        <authorList>
            <person name="Chaplin A.V."/>
            <person name="Sokolova S.R."/>
            <person name="Pikina A.P."/>
            <person name="Korzhanova M."/>
            <person name="Belova V."/>
            <person name="Korostin D."/>
            <person name="Efimov B.A."/>
        </authorList>
    </citation>
    <scope>NUCLEOTIDE SEQUENCE</scope>
    <source>
        <strain evidence="7">ASD5720</strain>
    </source>
</reference>
<evidence type="ECO:0000256" key="2">
    <source>
        <dbReference type="ARBA" id="ARBA00022475"/>
    </source>
</evidence>
<feature type="transmembrane region" description="Helical" evidence="6">
    <location>
        <begin position="81"/>
        <end position="101"/>
    </location>
</feature>
<organism evidence="7 8">
    <name type="scientific">Diplocloster agilis</name>
    <dbReference type="NCBI Taxonomy" id="2850323"/>
    <lineage>
        <taxon>Bacteria</taxon>
        <taxon>Bacillati</taxon>
        <taxon>Bacillota</taxon>
        <taxon>Clostridia</taxon>
        <taxon>Lachnospirales</taxon>
        <taxon>Lachnospiraceae</taxon>
        <taxon>Diplocloster</taxon>
    </lineage>
</organism>
<protein>
    <submittedName>
        <fullName evidence="7">Cobalt ECF transporter T component CbiQ</fullName>
    </submittedName>
</protein>
<keyword evidence="2" id="KW-1003">Cell membrane</keyword>
<keyword evidence="5 6" id="KW-0472">Membrane</keyword>
<dbReference type="InterPro" id="IPR052770">
    <property type="entry name" value="Cobalt_transport_CbiQ"/>
</dbReference>
<comment type="subcellular location">
    <subcellularLocation>
        <location evidence="1">Cell membrane</location>
        <topology evidence="1">Multi-pass membrane protein</topology>
    </subcellularLocation>
</comment>
<dbReference type="Pfam" id="PF02361">
    <property type="entry name" value="CbiQ"/>
    <property type="match status" value="1"/>
</dbReference>
<sequence>MSGHSHKHQGAQSIDYYAYTSGMRKVNASFKVLFSVTLLILCIVLDHIWVSVTVMAGMGLLTVCAGGLSLRRYLSLMKFPVAFILMGSIAIAAGIAARPYGDFNLNLHFFYLYTSGADLLRAARLGLKALGAVSAMYMLTLSTPASEIISVLGRAHLPKLLVELMNMIYRFIFILMDVQSRMSTAARARLGYEGFKRSCYTFGHIAGNLLILSFRKAGIYYDALESRGYDGELKFLEEEKKIKAWQVFAAAGYLLALTALAVIL</sequence>
<dbReference type="Proteomes" id="UP000712157">
    <property type="component" value="Unassembled WGS sequence"/>
</dbReference>
<comment type="caution">
    <text evidence="7">The sequence shown here is derived from an EMBL/GenBank/DDBJ whole genome shotgun (WGS) entry which is preliminary data.</text>
</comment>
<proteinExistence type="predicted"/>
<dbReference type="InterPro" id="IPR003339">
    <property type="entry name" value="ABC/ECF_trnsptr_transmembrane"/>
</dbReference>
<dbReference type="GO" id="GO:0043190">
    <property type="term" value="C:ATP-binding cassette (ABC) transporter complex"/>
    <property type="evidence" value="ECO:0007669"/>
    <property type="project" value="InterPro"/>
</dbReference>
<keyword evidence="8" id="KW-1185">Reference proteome</keyword>
<dbReference type="NCBIfam" id="TIGR02454">
    <property type="entry name" value="ECF_T_CbiQ"/>
    <property type="match status" value="1"/>
</dbReference>
<accession>A0A949NDY5</accession>